<comment type="caution">
    <text evidence="1">The sequence shown here is derived from an EMBL/GenBank/DDBJ whole genome shotgun (WGS) entry which is preliminary data.</text>
</comment>
<evidence type="ECO:0000313" key="1">
    <source>
        <dbReference type="EMBL" id="KAK9082090.1"/>
    </source>
</evidence>
<dbReference type="Proteomes" id="UP001420932">
    <property type="component" value="Unassembled WGS sequence"/>
</dbReference>
<proteinExistence type="predicted"/>
<dbReference type="EMBL" id="JBBNAF010000040">
    <property type="protein sequence ID" value="KAK9082090.1"/>
    <property type="molecule type" value="Genomic_DNA"/>
</dbReference>
<sequence>MKKKKWCSYLCTYVLLLSTSEEKHLSRDESVAGQGFLAMGDGDGEFKWGWRWDEDKINLIPTQIWVRR</sequence>
<name>A0AAP0DVW9_9MAGN</name>
<evidence type="ECO:0000313" key="2">
    <source>
        <dbReference type="Proteomes" id="UP001420932"/>
    </source>
</evidence>
<dbReference type="AlphaFoldDB" id="A0AAP0DVW9"/>
<keyword evidence="2" id="KW-1185">Reference proteome</keyword>
<reference evidence="1 2" key="1">
    <citation type="submission" date="2024-01" db="EMBL/GenBank/DDBJ databases">
        <title>Genome assemblies of Stephania.</title>
        <authorList>
            <person name="Yang L."/>
        </authorList>
    </citation>
    <scope>NUCLEOTIDE SEQUENCE [LARGE SCALE GENOMIC DNA]</scope>
    <source>
        <strain evidence="1">YNDBR</strain>
        <tissue evidence="1">Leaf</tissue>
    </source>
</reference>
<protein>
    <submittedName>
        <fullName evidence="1">Uncharacterized protein</fullName>
    </submittedName>
</protein>
<accession>A0AAP0DVW9</accession>
<organism evidence="1 2">
    <name type="scientific">Stephania yunnanensis</name>
    <dbReference type="NCBI Taxonomy" id="152371"/>
    <lineage>
        <taxon>Eukaryota</taxon>
        <taxon>Viridiplantae</taxon>
        <taxon>Streptophyta</taxon>
        <taxon>Embryophyta</taxon>
        <taxon>Tracheophyta</taxon>
        <taxon>Spermatophyta</taxon>
        <taxon>Magnoliopsida</taxon>
        <taxon>Ranunculales</taxon>
        <taxon>Menispermaceae</taxon>
        <taxon>Menispermoideae</taxon>
        <taxon>Cissampelideae</taxon>
        <taxon>Stephania</taxon>
    </lineage>
</organism>
<gene>
    <name evidence="1" type="ORF">Syun_031489</name>
</gene>